<keyword evidence="2" id="KW-1133">Transmembrane helix</keyword>
<keyword evidence="5" id="KW-1185">Reference proteome</keyword>
<accession>A0ABY7RKS0</accession>
<proteinExistence type="predicted"/>
<keyword evidence="1 2" id="KW-0472">Membrane</keyword>
<reference evidence="4 5" key="1">
    <citation type="submission" date="2023-01" db="EMBL/GenBank/DDBJ databases">
        <authorList>
            <person name="Yang C."/>
        </authorList>
    </citation>
    <scope>NUCLEOTIDE SEQUENCE [LARGE SCALE GENOMIC DNA]</scope>
    <source>
        <strain evidence="4 5">ZJ106</strain>
    </source>
</reference>
<dbReference type="InterPro" id="IPR036737">
    <property type="entry name" value="OmpA-like_sf"/>
</dbReference>
<sequence>MKDKPNEWVSISDLMSGVMAIVMLLLVVSVLQKTYSEFKHKQESQQGEFAQRKKMTEMLSNLKQSISEQGASELVDFNIADSRIILKDGVFQKGSACITPLAQKALSRIEDKVIEHIKNAPNHEIFVEGYTDSDPVSTPVTNFAQYCTVYDDNYTLSAARAREARKLIIGNLSGEDAKKIIVAGYGDSRLLPNIPSTDSRNRRVEIRFIINQSS</sequence>
<evidence type="ECO:0000259" key="3">
    <source>
        <dbReference type="PROSITE" id="PS51123"/>
    </source>
</evidence>
<gene>
    <name evidence="4" type="ORF">PJU73_03810</name>
</gene>
<name>A0ABY7RKS0_9NEIS</name>
<keyword evidence="2" id="KW-0812">Transmembrane</keyword>
<evidence type="ECO:0000256" key="1">
    <source>
        <dbReference type="PROSITE-ProRule" id="PRU00473"/>
    </source>
</evidence>
<dbReference type="InterPro" id="IPR006665">
    <property type="entry name" value="OmpA-like"/>
</dbReference>
<dbReference type="EMBL" id="CP116766">
    <property type="protein sequence ID" value="WCL72240.1"/>
    <property type="molecule type" value="Genomic_DNA"/>
</dbReference>
<dbReference type="Gene3D" id="3.30.1330.60">
    <property type="entry name" value="OmpA-like domain"/>
    <property type="match status" value="1"/>
</dbReference>
<dbReference type="Pfam" id="PF00691">
    <property type="entry name" value="OmpA"/>
    <property type="match status" value="1"/>
</dbReference>
<dbReference type="Proteomes" id="UP001221268">
    <property type="component" value="Chromosome"/>
</dbReference>
<feature type="transmembrane region" description="Helical" evidence="2">
    <location>
        <begin position="14"/>
        <end position="31"/>
    </location>
</feature>
<dbReference type="SUPFAM" id="SSF103088">
    <property type="entry name" value="OmpA-like"/>
    <property type="match status" value="1"/>
</dbReference>
<dbReference type="PANTHER" id="PTHR30329:SF21">
    <property type="entry name" value="LIPOPROTEIN YIAD-RELATED"/>
    <property type="match status" value="1"/>
</dbReference>
<dbReference type="CDD" id="cd07185">
    <property type="entry name" value="OmpA_C-like"/>
    <property type="match status" value="1"/>
</dbReference>
<dbReference type="RefSeq" id="WP_237091453.1">
    <property type="nucleotide sequence ID" value="NZ_CP116766.1"/>
</dbReference>
<evidence type="ECO:0000313" key="4">
    <source>
        <dbReference type="EMBL" id="WCL72240.1"/>
    </source>
</evidence>
<dbReference type="InterPro" id="IPR050330">
    <property type="entry name" value="Bact_OuterMem_StrucFunc"/>
</dbReference>
<evidence type="ECO:0000313" key="5">
    <source>
        <dbReference type="Proteomes" id="UP001221268"/>
    </source>
</evidence>
<dbReference type="PANTHER" id="PTHR30329">
    <property type="entry name" value="STATOR ELEMENT OF FLAGELLAR MOTOR COMPLEX"/>
    <property type="match status" value="1"/>
</dbReference>
<evidence type="ECO:0000256" key="2">
    <source>
        <dbReference type="SAM" id="Phobius"/>
    </source>
</evidence>
<organism evidence="4 5">
    <name type="scientific">Neisseria lisongii</name>
    <dbReference type="NCBI Taxonomy" id="2912188"/>
    <lineage>
        <taxon>Bacteria</taxon>
        <taxon>Pseudomonadati</taxon>
        <taxon>Pseudomonadota</taxon>
        <taxon>Betaproteobacteria</taxon>
        <taxon>Neisseriales</taxon>
        <taxon>Neisseriaceae</taxon>
        <taxon>Neisseria</taxon>
    </lineage>
</organism>
<dbReference type="PROSITE" id="PS51123">
    <property type="entry name" value="OMPA_2"/>
    <property type="match status" value="1"/>
</dbReference>
<feature type="domain" description="OmpA-like" evidence="3">
    <location>
        <begin position="78"/>
        <end position="212"/>
    </location>
</feature>
<protein>
    <submittedName>
        <fullName evidence="4">OmpA family protein</fullName>
    </submittedName>
</protein>